<proteinExistence type="predicted"/>
<name>A0AAE9S0J4_9GAMM</name>
<organism evidence="1 2">
    <name type="scientific">Acinetobacter tibetensis</name>
    <dbReference type="NCBI Taxonomy" id="2943497"/>
    <lineage>
        <taxon>Bacteria</taxon>
        <taxon>Pseudomonadati</taxon>
        <taxon>Pseudomonadota</taxon>
        <taxon>Gammaproteobacteria</taxon>
        <taxon>Moraxellales</taxon>
        <taxon>Moraxellaceae</taxon>
        <taxon>Acinetobacter</taxon>
    </lineage>
</organism>
<dbReference type="KEGG" id="atz:M5E07_03175"/>
<dbReference type="InterPro" id="IPR011010">
    <property type="entry name" value="DNA_brk_join_enz"/>
</dbReference>
<dbReference type="EMBL" id="CP098732">
    <property type="protein sequence ID" value="USE83856.1"/>
    <property type="molecule type" value="Genomic_DNA"/>
</dbReference>
<evidence type="ECO:0000313" key="2">
    <source>
        <dbReference type="Proteomes" id="UP001056716"/>
    </source>
</evidence>
<keyword evidence="2" id="KW-1185">Reference proteome</keyword>
<dbReference type="Proteomes" id="UP001056716">
    <property type="component" value="Chromosome"/>
</dbReference>
<protein>
    <submittedName>
        <fullName evidence="1">Uncharacterized protein</fullName>
    </submittedName>
</protein>
<dbReference type="SUPFAM" id="SSF56349">
    <property type="entry name" value="DNA breaking-rejoining enzymes"/>
    <property type="match status" value="1"/>
</dbReference>
<sequence>MLVERSIQYLYPEEYEALSEAFLPNVVLKLKLRGTNHYIDFGTILYLEHSKVDRRIHASPFVEDNSLISELIKPLHEYVLHMAKIYSHASLQHYFKIIRSITKDLYSNKIELGIYNKNKAFKIYQDYTQNLIMTRASKLKNSIADMGAYNRKQTVLAEILSRSLEVDIKLIKNSYIEIASKHKAHNQPKPEHDFQSFYKANESIFLILNLILTTNAISHLPISFSIQDLKTKLIIESFFKTPESHRDILKVIHKNKIKMINLACSAFVNCFASVTAINFSQILSLKIDDFKNLDSSTKGIRVITVKPRAGYKKIELSIPLKFKKLLNDFILFRNWVKDNLDLSNEENFLFFGLSNPLTIHKKNKLISYSENQHNLYRKWFKIKFQKIEWIPISNIRSTIANIYHNESKNIQVVAKKLGNTPHTVSTAYNEATEQQVLSEMTDTFQSIANSAPIIANKFKDIKLDLPNTLNTDMGHCSSKNPSLNTIYDNLDLEPPNCSNPISCLFCENFVVHSDEEDIHKLLSAKKVFEMASSAPNSENIYLVIQKINEILDFIITNNPEKHGVILSGRKLINKGILSPFFEIMLNTLTDLGIDFYD</sequence>
<accession>A0AAE9S0J4</accession>
<reference evidence="1" key="1">
    <citation type="submission" date="2022-06" db="EMBL/GenBank/DDBJ databases">
        <title>Isolation, identification and characterization of iprodione-degrading strains in Lhasa, Tibet.</title>
        <authorList>
            <person name="Pan H."/>
        </authorList>
    </citation>
    <scope>NUCLEOTIDE SEQUENCE</scope>
    <source>
        <strain evidence="1">Y-23</strain>
    </source>
</reference>
<gene>
    <name evidence="1" type="ORF">M5E07_03175</name>
</gene>
<dbReference type="RefSeq" id="WP_252221845.1">
    <property type="nucleotide sequence ID" value="NZ_CP098732.1"/>
</dbReference>
<evidence type="ECO:0000313" key="1">
    <source>
        <dbReference type="EMBL" id="USE83856.1"/>
    </source>
</evidence>
<dbReference type="GO" id="GO:0003677">
    <property type="term" value="F:DNA binding"/>
    <property type="evidence" value="ECO:0007669"/>
    <property type="project" value="InterPro"/>
</dbReference>
<dbReference type="AlphaFoldDB" id="A0AAE9S0J4"/>